<evidence type="ECO:0008006" key="3">
    <source>
        <dbReference type="Google" id="ProtNLM"/>
    </source>
</evidence>
<name>A0A8K0KEG9_LADFU</name>
<dbReference type="Proteomes" id="UP000792457">
    <property type="component" value="Unassembled WGS sequence"/>
</dbReference>
<proteinExistence type="predicted"/>
<organism evidence="1 2">
    <name type="scientific">Ladona fulva</name>
    <name type="common">Scarce chaser dragonfly</name>
    <name type="synonym">Libellula fulva</name>
    <dbReference type="NCBI Taxonomy" id="123851"/>
    <lineage>
        <taxon>Eukaryota</taxon>
        <taxon>Metazoa</taxon>
        <taxon>Ecdysozoa</taxon>
        <taxon>Arthropoda</taxon>
        <taxon>Hexapoda</taxon>
        <taxon>Insecta</taxon>
        <taxon>Pterygota</taxon>
        <taxon>Palaeoptera</taxon>
        <taxon>Odonata</taxon>
        <taxon>Epiprocta</taxon>
        <taxon>Anisoptera</taxon>
        <taxon>Libelluloidea</taxon>
        <taxon>Libellulidae</taxon>
        <taxon>Ladona</taxon>
    </lineage>
</organism>
<keyword evidence="2" id="KW-1185">Reference proteome</keyword>
<comment type="caution">
    <text evidence="1">The sequence shown here is derived from an EMBL/GenBank/DDBJ whole genome shotgun (WGS) entry which is preliminary data.</text>
</comment>
<dbReference type="SUPFAM" id="SSF53756">
    <property type="entry name" value="UDP-Glycosyltransferase/glycogen phosphorylase"/>
    <property type="match status" value="1"/>
</dbReference>
<reference evidence="1" key="2">
    <citation type="submission" date="2017-10" db="EMBL/GenBank/DDBJ databases">
        <title>Ladona fulva Genome sequencing and assembly.</title>
        <authorList>
            <person name="Murali S."/>
            <person name="Richards S."/>
            <person name="Bandaranaike D."/>
            <person name="Bellair M."/>
            <person name="Blankenburg K."/>
            <person name="Chao H."/>
            <person name="Dinh H."/>
            <person name="Doddapaneni H."/>
            <person name="Dugan-Rocha S."/>
            <person name="Elkadiri S."/>
            <person name="Gnanaolivu R."/>
            <person name="Hernandez B."/>
            <person name="Skinner E."/>
            <person name="Javaid M."/>
            <person name="Lee S."/>
            <person name="Li M."/>
            <person name="Ming W."/>
            <person name="Munidasa M."/>
            <person name="Muniz J."/>
            <person name="Nguyen L."/>
            <person name="Hughes D."/>
            <person name="Osuji N."/>
            <person name="Pu L.-L."/>
            <person name="Puazo M."/>
            <person name="Qu C."/>
            <person name="Quiroz J."/>
            <person name="Raj R."/>
            <person name="Weissenberger G."/>
            <person name="Xin Y."/>
            <person name="Zou X."/>
            <person name="Han Y."/>
            <person name="Worley K."/>
            <person name="Muzny D."/>
            <person name="Gibbs R."/>
        </authorList>
    </citation>
    <scope>NUCLEOTIDE SEQUENCE</scope>
    <source>
        <strain evidence="1">Sampled in the wild</strain>
    </source>
</reference>
<dbReference type="EMBL" id="KZ308721">
    <property type="protein sequence ID" value="KAG8233492.1"/>
    <property type="molecule type" value="Genomic_DNA"/>
</dbReference>
<protein>
    <recommendedName>
        <fullName evidence="3">UDP-glycosyltransferase</fullName>
    </recommendedName>
</protein>
<gene>
    <name evidence="1" type="ORF">J437_LFUL013741</name>
</gene>
<dbReference type="AlphaFoldDB" id="A0A8K0KEG9"/>
<dbReference type="OrthoDB" id="5835829at2759"/>
<evidence type="ECO:0000313" key="1">
    <source>
        <dbReference type="EMBL" id="KAG8233492.1"/>
    </source>
</evidence>
<evidence type="ECO:0000313" key="2">
    <source>
        <dbReference type="Proteomes" id="UP000792457"/>
    </source>
</evidence>
<sequence>MFKALLKALAERGHTVEVASPYRTPGPLPENYTDIIIPIPQVDRREILKFLVNVNYSPIKEHIGIWLAMPLLCETHLSSPELRRFLSQGSAADVILGEKPNN</sequence>
<reference evidence="1" key="1">
    <citation type="submission" date="2013-04" db="EMBL/GenBank/DDBJ databases">
        <authorList>
            <person name="Qu J."/>
            <person name="Murali S.C."/>
            <person name="Bandaranaike D."/>
            <person name="Bellair M."/>
            <person name="Blankenburg K."/>
            <person name="Chao H."/>
            <person name="Dinh H."/>
            <person name="Doddapaneni H."/>
            <person name="Downs B."/>
            <person name="Dugan-Rocha S."/>
            <person name="Elkadiri S."/>
            <person name="Gnanaolivu R.D."/>
            <person name="Hernandez B."/>
            <person name="Javaid M."/>
            <person name="Jayaseelan J.C."/>
            <person name="Lee S."/>
            <person name="Li M."/>
            <person name="Ming W."/>
            <person name="Munidasa M."/>
            <person name="Muniz J."/>
            <person name="Nguyen L."/>
            <person name="Ongeri F."/>
            <person name="Osuji N."/>
            <person name="Pu L.-L."/>
            <person name="Puazo M."/>
            <person name="Qu C."/>
            <person name="Quiroz J."/>
            <person name="Raj R."/>
            <person name="Weissenberger G."/>
            <person name="Xin Y."/>
            <person name="Zou X."/>
            <person name="Han Y."/>
            <person name="Richards S."/>
            <person name="Worley K."/>
            <person name="Muzny D."/>
            <person name="Gibbs R."/>
        </authorList>
    </citation>
    <scope>NUCLEOTIDE SEQUENCE</scope>
    <source>
        <strain evidence="1">Sampled in the wild</strain>
    </source>
</reference>
<accession>A0A8K0KEG9</accession>